<keyword evidence="3" id="KW-0472">Membrane</keyword>
<keyword evidence="2" id="KW-0378">Hydrolase</keyword>
<proteinExistence type="predicted"/>
<evidence type="ECO:0000256" key="1">
    <source>
        <dbReference type="ARBA" id="ARBA00004370"/>
    </source>
</evidence>
<dbReference type="EMBL" id="JACWUN010000005">
    <property type="protein sequence ID" value="MBD1400147.1"/>
    <property type="molecule type" value="Genomic_DNA"/>
</dbReference>
<evidence type="ECO:0000313" key="6">
    <source>
        <dbReference type="Proteomes" id="UP000632828"/>
    </source>
</evidence>
<protein>
    <submittedName>
        <fullName evidence="5">Transpeptidase family protein</fullName>
    </submittedName>
</protein>
<organism evidence="5 6">
    <name type="scientific">Pelovirga terrestris</name>
    <dbReference type="NCBI Taxonomy" id="2771352"/>
    <lineage>
        <taxon>Bacteria</taxon>
        <taxon>Pseudomonadati</taxon>
        <taxon>Thermodesulfobacteriota</taxon>
        <taxon>Desulfuromonadia</taxon>
        <taxon>Geobacterales</taxon>
        <taxon>Geobacteraceae</taxon>
        <taxon>Pelovirga</taxon>
    </lineage>
</organism>
<feature type="domain" description="PASTA" evidence="4">
    <location>
        <begin position="589"/>
        <end position="649"/>
    </location>
</feature>
<evidence type="ECO:0000256" key="2">
    <source>
        <dbReference type="ARBA" id="ARBA00022645"/>
    </source>
</evidence>
<dbReference type="Gene3D" id="3.90.1310.10">
    <property type="entry name" value="Penicillin-binding protein 2a (Domain 2)"/>
    <property type="match status" value="1"/>
</dbReference>
<dbReference type="SUPFAM" id="SSF56519">
    <property type="entry name" value="Penicillin binding protein dimerisation domain"/>
    <property type="match status" value="1"/>
</dbReference>
<dbReference type="Gene3D" id="3.30.450.330">
    <property type="match status" value="1"/>
</dbReference>
<dbReference type="Proteomes" id="UP000632828">
    <property type="component" value="Unassembled WGS sequence"/>
</dbReference>
<dbReference type="InterPro" id="IPR005543">
    <property type="entry name" value="PASTA_dom"/>
</dbReference>
<dbReference type="PANTHER" id="PTHR30627">
    <property type="entry name" value="PEPTIDOGLYCAN D,D-TRANSPEPTIDASE"/>
    <property type="match status" value="1"/>
</dbReference>
<dbReference type="InterPro" id="IPR005311">
    <property type="entry name" value="PBP_dimer"/>
</dbReference>
<dbReference type="SUPFAM" id="SSF56601">
    <property type="entry name" value="beta-lactamase/transpeptidase-like"/>
    <property type="match status" value="1"/>
</dbReference>
<dbReference type="Pfam" id="PF00905">
    <property type="entry name" value="Transpeptidase"/>
    <property type="match status" value="1"/>
</dbReference>
<sequence length="649" mass="70627">MAPEAGQIRIRIFGVLFILAFCVVAVRAYQLQVVEAPELQARADQQRHHVIKLAPRRGTIVDRNGSPLAVSLEVDSLYADPVLIQDPAATAKKLAPLLKTPQSELIRSLSAEGRRFVWLQRMMDPEVADAVRQLRIPGLAFVSERKRYYPQSAIGAHVVGFTGLDPRGLEGIELEYDRLLQGEPELLVSTKDARGRGLASAEAPIQGGASGHNLQLTLDRSLQYIAEKELARVVRESEAIGGTLVMLEPASGRILALASWPDFNPNLAGRYKADERRNRAICDVYEPGSTFKPFLLAGVLEEGLMTPEQTVYCEQGRYSVGGSVVRDHRKFGDLTLLEMLKFSSNIGFVKLGKKLERDRYYRYLQSFGFGSKTGVDFPGEVAGLIRPSSRWFEIDLAAISFGQGISVTPLQMAAAIAVIANGGLLMEPYLVETVRDADHQVVRRRLPEVRHRVISEKTAAQVRQMMVAVTEEGGTGVRGAVPGFQVAGKTGTAQKVDTVTGGYSIDKRIASFIGFVPAENPALVIAVTVDEPQGTVYGGQVAAPVFSRVAAQALNHLNILPDSQVTTLPVVSAATEPLPDLAALLPVRTPADGLVMPDFRGMSYRQVLQAMERQGLNLKLTGSGRAVEQYPHAGESIPYGKEAWVRFGA</sequence>
<gene>
    <name evidence="5" type="ORF">ICT70_05630</name>
</gene>
<dbReference type="InterPro" id="IPR001460">
    <property type="entry name" value="PCN-bd_Tpept"/>
</dbReference>
<dbReference type="GO" id="GO:0004180">
    <property type="term" value="F:carboxypeptidase activity"/>
    <property type="evidence" value="ECO:0007669"/>
    <property type="project" value="UniProtKB-KW"/>
</dbReference>
<keyword evidence="6" id="KW-1185">Reference proteome</keyword>
<comment type="subcellular location">
    <subcellularLocation>
        <location evidence="1">Membrane</location>
    </subcellularLocation>
</comment>
<keyword evidence="2" id="KW-0645">Protease</keyword>
<comment type="caution">
    <text evidence="5">The sequence shown here is derived from an EMBL/GenBank/DDBJ whole genome shotgun (WGS) entry which is preliminary data.</text>
</comment>
<dbReference type="GO" id="GO:0008658">
    <property type="term" value="F:penicillin binding"/>
    <property type="evidence" value="ECO:0007669"/>
    <property type="project" value="InterPro"/>
</dbReference>
<dbReference type="GO" id="GO:0005886">
    <property type="term" value="C:plasma membrane"/>
    <property type="evidence" value="ECO:0007669"/>
    <property type="project" value="TreeGrafter"/>
</dbReference>
<dbReference type="PROSITE" id="PS51178">
    <property type="entry name" value="PASTA"/>
    <property type="match status" value="1"/>
</dbReference>
<dbReference type="InterPro" id="IPR050515">
    <property type="entry name" value="Beta-lactam/transpept"/>
</dbReference>
<dbReference type="Gene3D" id="3.40.710.10">
    <property type="entry name" value="DD-peptidase/beta-lactamase superfamily"/>
    <property type="match status" value="1"/>
</dbReference>
<dbReference type="PANTHER" id="PTHR30627:SF1">
    <property type="entry name" value="PEPTIDOGLYCAN D,D-TRANSPEPTIDASE FTSI"/>
    <property type="match status" value="1"/>
</dbReference>
<name>A0A8J6QMK7_9BACT</name>
<dbReference type="Pfam" id="PF03717">
    <property type="entry name" value="PBP_dimer"/>
    <property type="match status" value="1"/>
</dbReference>
<dbReference type="RefSeq" id="WP_191154423.1">
    <property type="nucleotide sequence ID" value="NZ_JACWUN010000005.1"/>
</dbReference>
<dbReference type="InterPro" id="IPR012338">
    <property type="entry name" value="Beta-lactam/transpept-like"/>
</dbReference>
<dbReference type="CDD" id="cd06575">
    <property type="entry name" value="PASTA_Pbp2x-like_2"/>
    <property type="match status" value="1"/>
</dbReference>
<dbReference type="Pfam" id="PF03793">
    <property type="entry name" value="PASTA"/>
    <property type="match status" value="1"/>
</dbReference>
<evidence type="ECO:0000313" key="5">
    <source>
        <dbReference type="EMBL" id="MBD1400147.1"/>
    </source>
</evidence>
<dbReference type="InterPro" id="IPR036138">
    <property type="entry name" value="PBP_dimer_sf"/>
</dbReference>
<keyword evidence="2" id="KW-0121">Carboxypeptidase</keyword>
<evidence type="ECO:0000259" key="4">
    <source>
        <dbReference type="PROSITE" id="PS51178"/>
    </source>
</evidence>
<evidence type="ECO:0000256" key="3">
    <source>
        <dbReference type="ARBA" id="ARBA00023136"/>
    </source>
</evidence>
<dbReference type="SUPFAM" id="SSF54184">
    <property type="entry name" value="Penicillin-binding protein 2x (pbp-2x), c-terminal domain"/>
    <property type="match status" value="1"/>
</dbReference>
<accession>A0A8J6QMK7</accession>
<dbReference type="GO" id="GO:0071555">
    <property type="term" value="P:cell wall organization"/>
    <property type="evidence" value="ECO:0007669"/>
    <property type="project" value="TreeGrafter"/>
</dbReference>
<reference evidence="5" key="1">
    <citation type="submission" date="2020-09" db="EMBL/GenBank/DDBJ databases">
        <title>Pelobacter alkaliphilus sp. nov., a novel anaerobic arsenate-reducing bacterium from terrestrial mud volcano.</title>
        <authorList>
            <person name="Khomyakova M.A."/>
            <person name="Merkel A.Y."/>
            <person name="Slobodkin A.I."/>
        </authorList>
    </citation>
    <scope>NUCLEOTIDE SEQUENCE</scope>
    <source>
        <strain evidence="5">M08fum</strain>
    </source>
</reference>
<dbReference type="AlphaFoldDB" id="A0A8J6QMK7"/>